<dbReference type="PANTHER" id="PTHR41523">
    <property type="entry name" value="TWO-COMPONENT SYSTEM SENSOR PROTEIN"/>
    <property type="match status" value="1"/>
</dbReference>
<dbReference type="SMART" id="SM00911">
    <property type="entry name" value="HWE_HK"/>
    <property type="match status" value="1"/>
</dbReference>
<evidence type="ECO:0000256" key="6">
    <source>
        <dbReference type="ARBA" id="ARBA00022777"/>
    </source>
</evidence>
<comment type="caution">
    <text evidence="10">The sequence shown here is derived from an EMBL/GenBank/DDBJ whole genome shotgun (WGS) entry which is preliminary data.</text>
</comment>
<dbReference type="InterPro" id="IPR003594">
    <property type="entry name" value="HATPase_dom"/>
</dbReference>
<dbReference type="EC" id="2.7.13.3" evidence="2"/>
<keyword evidence="8" id="KW-0902">Two-component regulatory system</keyword>
<dbReference type="Proteomes" id="UP001589738">
    <property type="component" value="Unassembled WGS sequence"/>
</dbReference>
<evidence type="ECO:0000256" key="7">
    <source>
        <dbReference type="ARBA" id="ARBA00022840"/>
    </source>
</evidence>
<evidence type="ECO:0000256" key="8">
    <source>
        <dbReference type="ARBA" id="ARBA00023012"/>
    </source>
</evidence>
<keyword evidence="5" id="KW-0547">Nucleotide-binding</keyword>
<evidence type="ECO:0000256" key="5">
    <source>
        <dbReference type="ARBA" id="ARBA00022741"/>
    </source>
</evidence>
<dbReference type="Gene3D" id="3.30.450.280">
    <property type="entry name" value="GAF domain"/>
    <property type="match status" value="1"/>
</dbReference>
<accession>A0ABV6KTZ6</accession>
<evidence type="ECO:0000313" key="10">
    <source>
        <dbReference type="EMBL" id="MFC0475378.1"/>
    </source>
</evidence>
<keyword evidence="3" id="KW-0597">Phosphoprotein</keyword>
<evidence type="ECO:0000313" key="11">
    <source>
        <dbReference type="Proteomes" id="UP001589738"/>
    </source>
</evidence>
<comment type="catalytic activity">
    <reaction evidence="1">
        <text>ATP + protein L-histidine = ADP + protein N-phospho-L-histidine.</text>
        <dbReference type="EC" id="2.7.13.3"/>
    </reaction>
</comment>
<keyword evidence="6 10" id="KW-0418">Kinase</keyword>
<organism evidence="10 11">
    <name type="scientific">Robertmurraya beringensis</name>
    <dbReference type="NCBI Taxonomy" id="641660"/>
    <lineage>
        <taxon>Bacteria</taxon>
        <taxon>Bacillati</taxon>
        <taxon>Bacillota</taxon>
        <taxon>Bacilli</taxon>
        <taxon>Bacillales</taxon>
        <taxon>Bacillaceae</taxon>
        <taxon>Robertmurraya</taxon>
    </lineage>
</organism>
<name>A0ABV6KTZ6_9BACI</name>
<dbReference type="PROSITE" id="PS50109">
    <property type="entry name" value="HIS_KIN"/>
    <property type="match status" value="1"/>
</dbReference>
<evidence type="ECO:0000256" key="2">
    <source>
        <dbReference type="ARBA" id="ARBA00012438"/>
    </source>
</evidence>
<evidence type="ECO:0000259" key="9">
    <source>
        <dbReference type="PROSITE" id="PS50109"/>
    </source>
</evidence>
<dbReference type="Gene3D" id="3.30.565.10">
    <property type="entry name" value="Histidine kinase-like ATPase, C-terminal domain"/>
    <property type="match status" value="1"/>
</dbReference>
<dbReference type="InterPro" id="IPR011495">
    <property type="entry name" value="Sig_transdc_His_kin_sub2_dim/P"/>
</dbReference>
<feature type="domain" description="Histidine kinase" evidence="9">
    <location>
        <begin position="163"/>
        <end position="357"/>
    </location>
</feature>
<reference evidence="10 11" key="1">
    <citation type="submission" date="2024-09" db="EMBL/GenBank/DDBJ databases">
        <authorList>
            <person name="Sun Q."/>
            <person name="Mori K."/>
        </authorList>
    </citation>
    <scope>NUCLEOTIDE SEQUENCE [LARGE SCALE GENOMIC DNA]</scope>
    <source>
        <strain evidence="10 11">CGMCC 1.9126</strain>
    </source>
</reference>
<dbReference type="Pfam" id="PF12282">
    <property type="entry name" value="GAF_PdtaS"/>
    <property type="match status" value="1"/>
</dbReference>
<keyword evidence="4" id="KW-0808">Transferase</keyword>
<keyword evidence="7" id="KW-0067">ATP-binding</keyword>
<dbReference type="InterPro" id="IPR036890">
    <property type="entry name" value="HATPase_C_sf"/>
</dbReference>
<dbReference type="InterPro" id="IPR022066">
    <property type="entry name" value="PdtaS_GAF"/>
</dbReference>
<sequence length="361" mass="39769">MVMSLTLDQVTNLTYEHLAIIKNMSTNLQVIADISQADVFIDCLLPGGKEAIVVAEANPNTATSLYKKSVVGQVAVEEAEPGVLFSLKNGKPVIGSRGISQENIVMQQDIVPITDSDGMTIAVLIKERDISEIIRNERKVKSLMETTNSQEKQRLVQSLVVQEIHHRVKNNLQVISSLLRLQMRRSPSQEVREVFEDSLSRIASMALVHNYLAKDGLDEVDVKFVMGQIATLLVSSSSIPGQDIQVSVQGETLFLPSDKATSLALVVNELIQNGLKHAFHSRENGKIDISINSRKQMVYIIVSDDGSGMAEQSDDQPSSSLGLQLVRMLVEEELEGVISFFPSTRGTKVSIMFPIIDRVIK</sequence>
<dbReference type="Pfam" id="PF02518">
    <property type="entry name" value="HATPase_c"/>
    <property type="match status" value="1"/>
</dbReference>
<evidence type="ECO:0000256" key="4">
    <source>
        <dbReference type="ARBA" id="ARBA00022679"/>
    </source>
</evidence>
<dbReference type="InterPro" id="IPR005467">
    <property type="entry name" value="His_kinase_dom"/>
</dbReference>
<dbReference type="PANTHER" id="PTHR41523:SF8">
    <property type="entry name" value="ETHYLENE RESPONSE SENSOR PROTEIN"/>
    <property type="match status" value="1"/>
</dbReference>
<dbReference type="Pfam" id="PF07568">
    <property type="entry name" value="HisKA_2"/>
    <property type="match status" value="1"/>
</dbReference>
<proteinExistence type="predicted"/>
<gene>
    <name evidence="10" type="ORF">ACFFHF_08965</name>
</gene>
<dbReference type="InterPro" id="IPR038424">
    <property type="entry name" value="H_kinase_PdtaS_GAF_sf"/>
</dbReference>
<evidence type="ECO:0000256" key="1">
    <source>
        <dbReference type="ARBA" id="ARBA00000085"/>
    </source>
</evidence>
<keyword evidence="11" id="KW-1185">Reference proteome</keyword>
<dbReference type="GO" id="GO:0016301">
    <property type="term" value="F:kinase activity"/>
    <property type="evidence" value="ECO:0007669"/>
    <property type="project" value="UniProtKB-KW"/>
</dbReference>
<dbReference type="InterPro" id="IPR011102">
    <property type="entry name" value="Sig_transdc_His_kinase_HWE"/>
</dbReference>
<dbReference type="SMART" id="SM00387">
    <property type="entry name" value="HATPase_c"/>
    <property type="match status" value="1"/>
</dbReference>
<protein>
    <recommendedName>
        <fullName evidence="2">histidine kinase</fullName>
        <ecNumber evidence="2">2.7.13.3</ecNumber>
    </recommendedName>
</protein>
<dbReference type="RefSeq" id="WP_377057904.1">
    <property type="nucleotide sequence ID" value="NZ_JBHLUU010000026.1"/>
</dbReference>
<dbReference type="SUPFAM" id="SSF55874">
    <property type="entry name" value="ATPase domain of HSP90 chaperone/DNA topoisomerase II/histidine kinase"/>
    <property type="match status" value="1"/>
</dbReference>
<evidence type="ECO:0000256" key="3">
    <source>
        <dbReference type="ARBA" id="ARBA00022553"/>
    </source>
</evidence>
<dbReference type="EMBL" id="JBHLUU010000026">
    <property type="protein sequence ID" value="MFC0475378.1"/>
    <property type="molecule type" value="Genomic_DNA"/>
</dbReference>